<feature type="transmembrane region" description="Helical" evidence="1">
    <location>
        <begin position="460"/>
        <end position="482"/>
    </location>
</feature>
<dbReference type="Proteomes" id="UP000037854">
    <property type="component" value="Unassembled WGS sequence"/>
</dbReference>
<dbReference type="PRINTS" id="PR00702">
    <property type="entry name" value="ACRIFLAVINRP"/>
</dbReference>
<reference evidence="2 3" key="1">
    <citation type="submission" date="2015-07" db="EMBL/GenBank/DDBJ databases">
        <title>High-quality draft genome sequence of Oceanobacillus caeni HM6, a bacillus isolated from a human feces.</title>
        <authorList>
            <person name="Kumar J."/>
            <person name="Verma M.K."/>
            <person name="Pandey R."/>
            <person name="Bhambi M."/>
            <person name="Chauhan N."/>
        </authorList>
    </citation>
    <scope>NUCLEOTIDE SEQUENCE [LARGE SCALE GENOMIC DNA]</scope>
    <source>
        <strain evidence="2 3">HM6</strain>
    </source>
</reference>
<evidence type="ECO:0000256" key="1">
    <source>
        <dbReference type="SAM" id="Phobius"/>
    </source>
</evidence>
<gene>
    <name evidence="2" type="ORF">AFL42_12485</name>
</gene>
<feature type="transmembrane region" description="Helical" evidence="1">
    <location>
        <begin position="428"/>
        <end position="448"/>
    </location>
</feature>
<protein>
    <submittedName>
        <fullName evidence="2">Acriflavin resistance protein</fullName>
    </submittedName>
</protein>
<dbReference type="PANTHER" id="PTHR32063">
    <property type="match status" value="1"/>
</dbReference>
<dbReference type="SUPFAM" id="SSF82714">
    <property type="entry name" value="Multidrug efflux transporter AcrB TolC docking domain, DN and DC subdomains"/>
    <property type="match status" value="2"/>
</dbReference>
<feature type="transmembrane region" description="Helical" evidence="1">
    <location>
        <begin position="357"/>
        <end position="377"/>
    </location>
</feature>
<feature type="transmembrane region" description="Helical" evidence="1">
    <location>
        <begin position="383"/>
        <end position="407"/>
    </location>
</feature>
<keyword evidence="3" id="KW-1185">Reference proteome</keyword>
<keyword evidence="1" id="KW-1133">Transmembrane helix</keyword>
<dbReference type="EMBL" id="LGTK01000047">
    <property type="protein sequence ID" value="KPH73446.1"/>
    <property type="molecule type" value="Genomic_DNA"/>
</dbReference>
<comment type="caution">
    <text evidence="2">The sequence shown here is derived from an EMBL/GenBank/DDBJ whole genome shotgun (WGS) entry which is preliminary data.</text>
</comment>
<feature type="transmembrane region" description="Helical" evidence="1">
    <location>
        <begin position="908"/>
        <end position="931"/>
    </location>
</feature>
<dbReference type="InterPro" id="IPR027463">
    <property type="entry name" value="AcrB_DN_DC_subdom"/>
</dbReference>
<feature type="transmembrane region" description="Helical" evidence="1">
    <location>
        <begin position="12"/>
        <end position="33"/>
    </location>
</feature>
<sequence>MKLIKASVNRPVGVIMIVLAIIALGFVSVRNLAVDLFPEIELPIAVVATNYEDAAPEDVENLISRPVESAVSTVQGIDTVQSQSQSGASLVMMMFKNGTDLDQAMLDVREKIDQMKGMLPEQAGDPSILRFSPEALPVMYIGLTGKDAATLTELADNQIVPFLERQEGVASVTVEGAKIREIQLVVDPAKLQQYGVTTQMIQQALGESNQSASVGTVDKGNKDLQLRVTGEFDSIDDIRETVIQTESGAILHVDDVAEVKDTYKKASSASLVNGEESIVLSIMKQTDANTVAVANTVQKNLDTIQAELDDEVNLDVIIDTSEFIQMSVDSVLSNIIIGGAISLFILLLFLKSIRATFVIGLSIPIALISTFALMYFTGYTLNVLTLGGLALGIGMMVDSSIVILENIYTYRKNGASLKDAAIKGASELAPAVIASTTTTIVVFLPMVFVEGIAADLFMPLGMTVAFSLIASLVVAITLVPMLSSKLLAKSMEDKGRRYWFDRFLDWLRNKYSNALKKVLKYCKTSVFVVILLIVGSLALTPLIGAEFIPASDQGQAMINVETEPGTKFEYTYKIVEQVNEVLAGYDEVLDVSYVVVSSSGGMMGAGGSNGGASYTLMLTPASERTKSTTKIVQEMDEQLQQIPGAEITATAMDGGANMSMGDPVQIILNGPEHDVLRSLSEQVVDEISTVEGVFNPTTGASDGIPHMEIHVDEEKAAMYGLTPSQVTGQIQLQFNGQIATQYREAGKEIDVTLIYPEDQRSTINDIRDMKIQSTNGARLPLEEVATFEETQGPATLLRENQQPQMNVSSALVDRDLASVMQDIDAKLGAMNFPEGYSYSIGGQAEDMVEAFGQLALALIFAIFLVYAVMAVQFENFLFPFIIMFALPTTVIGVIIGFLITGISFSIPAFIGIIMLAGIVVNNSIVLVDYINILRRRGMTRSKAIVEAGRSRLRPILMTTLTTVLAMVPLGLALGEGAEMQQPLAITIIFGLSASTIFTLFFVPVIYIILDNITEKFTRRKKKKVVEE</sequence>
<dbReference type="SUPFAM" id="SSF82693">
    <property type="entry name" value="Multidrug efflux transporter AcrB pore domain, PN1, PN2, PC1 and PC2 subdomains"/>
    <property type="match status" value="3"/>
</dbReference>
<feature type="transmembrane region" description="Helical" evidence="1">
    <location>
        <begin position="526"/>
        <end position="548"/>
    </location>
</feature>
<feature type="transmembrane region" description="Helical" evidence="1">
    <location>
        <begin position="331"/>
        <end position="350"/>
    </location>
</feature>
<feature type="transmembrane region" description="Helical" evidence="1">
    <location>
        <begin position="952"/>
        <end position="971"/>
    </location>
</feature>
<feature type="transmembrane region" description="Helical" evidence="1">
    <location>
        <begin position="850"/>
        <end position="869"/>
    </location>
</feature>
<dbReference type="Pfam" id="PF00873">
    <property type="entry name" value="ACR_tran"/>
    <property type="match status" value="1"/>
</dbReference>
<evidence type="ECO:0000313" key="2">
    <source>
        <dbReference type="EMBL" id="KPH73446.1"/>
    </source>
</evidence>
<organism evidence="2 3">
    <name type="scientific">Oceanobacillus caeni</name>
    <dbReference type="NCBI Taxonomy" id="405946"/>
    <lineage>
        <taxon>Bacteria</taxon>
        <taxon>Bacillati</taxon>
        <taxon>Bacillota</taxon>
        <taxon>Bacilli</taxon>
        <taxon>Bacillales</taxon>
        <taxon>Bacillaceae</taxon>
        <taxon>Oceanobacillus</taxon>
    </lineage>
</organism>
<keyword evidence="1" id="KW-0472">Membrane</keyword>
<proteinExistence type="predicted"/>
<dbReference type="InterPro" id="IPR001036">
    <property type="entry name" value="Acrflvin-R"/>
</dbReference>
<dbReference type="Gene3D" id="3.30.70.1440">
    <property type="entry name" value="Multidrug efflux transporter AcrB pore domain"/>
    <property type="match status" value="1"/>
</dbReference>
<feature type="transmembrane region" description="Helical" evidence="1">
    <location>
        <begin position="876"/>
        <end position="902"/>
    </location>
</feature>
<dbReference type="PANTHER" id="PTHR32063:SF0">
    <property type="entry name" value="SWARMING MOTILITY PROTEIN SWRC"/>
    <property type="match status" value="1"/>
</dbReference>
<dbReference type="RefSeq" id="WP_060668815.1">
    <property type="nucleotide sequence ID" value="NZ_LGTK01000047.1"/>
</dbReference>
<dbReference type="Gene3D" id="3.30.70.1320">
    <property type="entry name" value="Multidrug efflux transporter AcrB pore domain like"/>
    <property type="match status" value="1"/>
</dbReference>
<dbReference type="Gene3D" id="1.20.1640.10">
    <property type="entry name" value="Multidrug efflux transporter AcrB transmembrane domain"/>
    <property type="match status" value="2"/>
</dbReference>
<accession>A0ABR5MHF3</accession>
<dbReference type="SUPFAM" id="SSF82866">
    <property type="entry name" value="Multidrug efflux transporter AcrB transmembrane domain"/>
    <property type="match status" value="2"/>
</dbReference>
<dbReference type="Gene3D" id="3.30.70.1430">
    <property type="entry name" value="Multidrug efflux transporter AcrB pore domain"/>
    <property type="match status" value="2"/>
</dbReference>
<keyword evidence="1" id="KW-0812">Transmembrane</keyword>
<name>A0ABR5MHF3_9BACI</name>
<evidence type="ECO:0000313" key="3">
    <source>
        <dbReference type="Proteomes" id="UP000037854"/>
    </source>
</evidence>
<feature type="transmembrane region" description="Helical" evidence="1">
    <location>
        <begin position="983"/>
        <end position="1009"/>
    </location>
</feature>
<dbReference type="Gene3D" id="3.30.2090.10">
    <property type="entry name" value="Multidrug efflux transporter AcrB TolC docking domain, DN and DC subdomains"/>
    <property type="match status" value="2"/>
</dbReference>